<dbReference type="Pfam" id="PF02082">
    <property type="entry name" value="Rrf2"/>
    <property type="match status" value="1"/>
</dbReference>
<dbReference type="PANTHER" id="PTHR33221">
    <property type="entry name" value="WINGED HELIX-TURN-HELIX TRANSCRIPTIONAL REGULATOR, RRF2 FAMILY"/>
    <property type="match status" value="1"/>
</dbReference>
<dbReference type="AlphaFoldDB" id="A0A9J6ZL37"/>
<dbReference type="InterPro" id="IPR036390">
    <property type="entry name" value="WH_DNA-bd_sf"/>
</dbReference>
<dbReference type="SUPFAM" id="SSF46785">
    <property type="entry name" value="Winged helix' DNA-binding domain"/>
    <property type="match status" value="1"/>
</dbReference>
<reference evidence="1" key="1">
    <citation type="submission" date="2022-05" db="EMBL/GenBank/DDBJ databases">
        <authorList>
            <person name="Sun X."/>
        </authorList>
    </citation>
    <scope>NUCLEOTIDE SEQUENCE</scope>
    <source>
        <strain evidence="1">Ai-910</strain>
    </source>
</reference>
<dbReference type="GO" id="GO:0003700">
    <property type="term" value="F:DNA-binding transcription factor activity"/>
    <property type="evidence" value="ECO:0007669"/>
    <property type="project" value="TreeGrafter"/>
</dbReference>
<reference evidence="1" key="2">
    <citation type="submission" date="2022-06" db="EMBL/GenBank/DDBJ databases">
        <title>Xiashengella guii gen. nov. sp. nov., a bacterium isolated form anaerobic digestion tank.</title>
        <authorList>
            <person name="Huang H."/>
        </authorList>
    </citation>
    <scope>NUCLEOTIDE SEQUENCE</scope>
    <source>
        <strain evidence="1">Ai-910</strain>
    </source>
</reference>
<dbReference type="RefSeq" id="WP_250721934.1">
    <property type="nucleotide sequence ID" value="NZ_CP098400.1"/>
</dbReference>
<dbReference type="InterPro" id="IPR000944">
    <property type="entry name" value="Tscrpt_reg_Rrf2"/>
</dbReference>
<sequence>MANIIALSEAASIGLHSMVLIARSDETLNVGQIADKIHSSRHHVAKVLQRLAKSDYVSSSRGPSGGFTLKADPEKITLLDIFEAIEGKFAVQSCPADKDTCPFNKKCLLGDLSHNISSEIQNYMSGKTLADYL</sequence>
<dbReference type="Gene3D" id="1.10.10.10">
    <property type="entry name" value="Winged helix-like DNA-binding domain superfamily/Winged helix DNA-binding domain"/>
    <property type="match status" value="1"/>
</dbReference>
<evidence type="ECO:0000313" key="1">
    <source>
        <dbReference type="EMBL" id="URW78570.1"/>
    </source>
</evidence>
<dbReference type="Proteomes" id="UP001056426">
    <property type="component" value="Chromosome"/>
</dbReference>
<name>A0A9J6ZL37_9BACT</name>
<dbReference type="GO" id="GO:0005829">
    <property type="term" value="C:cytosol"/>
    <property type="evidence" value="ECO:0007669"/>
    <property type="project" value="TreeGrafter"/>
</dbReference>
<dbReference type="NCBIfam" id="TIGR00738">
    <property type="entry name" value="rrf2_super"/>
    <property type="match status" value="1"/>
</dbReference>
<evidence type="ECO:0000313" key="2">
    <source>
        <dbReference type="Proteomes" id="UP001056426"/>
    </source>
</evidence>
<proteinExistence type="predicted"/>
<dbReference type="EMBL" id="CP098400">
    <property type="protein sequence ID" value="URW78570.1"/>
    <property type="molecule type" value="Genomic_DNA"/>
</dbReference>
<keyword evidence="2" id="KW-1185">Reference proteome</keyword>
<accession>A0A9J6ZL37</accession>
<dbReference type="KEGG" id="alkq:M9189_06795"/>
<dbReference type="PROSITE" id="PS51197">
    <property type="entry name" value="HTH_RRF2_2"/>
    <property type="match status" value="1"/>
</dbReference>
<protein>
    <submittedName>
        <fullName evidence="1">Rrf2 family transcriptional regulator</fullName>
    </submittedName>
</protein>
<organism evidence="1 2">
    <name type="scientific">Xiashengella succiniciproducens</name>
    <dbReference type="NCBI Taxonomy" id="2949635"/>
    <lineage>
        <taxon>Bacteria</taxon>
        <taxon>Pseudomonadati</taxon>
        <taxon>Bacteroidota</taxon>
        <taxon>Bacteroidia</taxon>
        <taxon>Marinilabiliales</taxon>
        <taxon>Marinilabiliaceae</taxon>
        <taxon>Xiashengella</taxon>
    </lineage>
</organism>
<gene>
    <name evidence="1" type="ORF">M9189_06795</name>
</gene>
<dbReference type="PANTHER" id="PTHR33221:SF9">
    <property type="entry name" value="RRF2 FAMILY PROTEIN"/>
    <property type="match status" value="1"/>
</dbReference>
<dbReference type="InterPro" id="IPR036388">
    <property type="entry name" value="WH-like_DNA-bd_sf"/>
</dbReference>